<feature type="signal peptide" evidence="2">
    <location>
        <begin position="1"/>
        <end position="19"/>
    </location>
</feature>
<sequence>MQNWPLRCLGLLFVGLTLAACSSNEHRENFAKLAQQELDTVSNEKVSQWDTLDIVAPASHLTDLIQDPVLDELIQQALKANPNLQSTLLTLQSSLWELKSTQGSQLPSVDASVSSKKAKDSETNYSADISVSWQLDVWGKLANTEQAASKTLASDEALYQASRDTLVANVMKAWLSLTAKQHAISIEQQRLELLEANEKLIIKRFKNGLDNLEKMDEARTSTSQSRANLAQFKEDLEVKKRGLQLLLGTAEPLNLSPNTDYPTVSLTLDELPNQSLQRRPDLKSAYLNIEAADLNTTVAYKNMLPSISLSAALSQSADSPRMALFTSPVWSLVAQLTQPLYQGGKLKAEREVAKLNTAKAYQAYRNTLLTAVNEVENAIGQEKVLQQQVSHIREALVSSRSNLTQYEKKYRSGLVILNDLIAAQKTTFDLEAQLDELIFNHLSNRITLGVALGLGVKQQ</sequence>
<keyword evidence="2" id="KW-0449">Lipoprotein</keyword>
<dbReference type="EMBL" id="JAMZEG020000002">
    <property type="protein sequence ID" value="MDE8602568.1"/>
    <property type="molecule type" value="Genomic_DNA"/>
</dbReference>
<dbReference type="PANTHER" id="PTHR30203:SF33">
    <property type="entry name" value="BLR4455 PROTEIN"/>
    <property type="match status" value="1"/>
</dbReference>
<dbReference type="PANTHER" id="PTHR30203">
    <property type="entry name" value="OUTER MEMBRANE CATION EFFLUX PROTEIN"/>
    <property type="match status" value="1"/>
</dbReference>
<dbReference type="Pfam" id="PF02321">
    <property type="entry name" value="OEP"/>
    <property type="match status" value="2"/>
</dbReference>
<dbReference type="Proteomes" id="UP001139522">
    <property type="component" value="Unassembled WGS sequence"/>
</dbReference>
<keyword evidence="2" id="KW-0472">Membrane</keyword>
<dbReference type="InterPro" id="IPR003423">
    <property type="entry name" value="OMP_efflux"/>
</dbReference>
<evidence type="ECO:0000313" key="3">
    <source>
        <dbReference type="EMBL" id="MDE8602568.1"/>
    </source>
</evidence>
<keyword evidence="2" id="KW-0812">Transmembrane</keyword>
<proteinExistence type="inferred from homology"/>
<keyword evidence="2" id="KW-1134">Transmembrane beta strand</keyword>
<dbReference type="Gene3D" id="2.20.200.10">
    <property type="entry name" value="Outer membrane efflux proteins (OEP)"/>
    <property type="match status" value="1"/>
</dbReference>
<keyword evidence="2" id="KW-0564">Palmitate</keyword>
<dbReference type="PROSITE" id="PS51257">
    <property type="entry name" value="PROKAR_LIPOPROTEIN"/>
    <property type="match status" value="1"/>
</dbReference>
<protein>
    <submittedName>
        <fullName evidence="3">TolC family protein</fullName>
    </submittedName>
</protein>
<keyword evidence="2" id="KW-0732">Signal</keyword>
<evidence type="ECO:0000256" key="2">
    <source>
        <dbReference type="RuleBase" id="RU362097"/>
    </source>
</evidence>
<dbReference type="InterPro" id="IPR010131">
    <property type="entry name" value="MdtP/NodT-like"/>
</dbReference>
<comment type="subcellular location">
    <subcellularLocation>
        <location evidence="2">Cell outer membrane</location>
        <topology evidence="2">Lipid-anchor</topology>
    </subcellularLocation>
</comment>
<organism evidence="3 4">
    <name type="scientific">Marinomonas maritima</name>
    <dbReference type="NCBI Taxonomy" id="2940935"/>
    <lineage>
        <taxon>Bacteria</taxon>
        <taxon>Pseudomonadati</taxon>
        <taxon>Pseudomonadota</taxon>
        <taxon>Gammaproteobacteria</taxon>
        <taxon>Oceanospirillales</taxon>
        <taxon>Oceanospirillaceae</taxon>
        <taxon>Marinomonas</taxon>
    </lineage>
</organism>
<accession>A0ABT5WCM0</accession>
<keyword evidence="4" id="KW-1185">Reference proteome</keyword>
<evidence type="ECO:0000256" key="1">
    <source>
        <dbReference type="ARBA" id="ARBA00007613"/>
    </source>
</evidence>
<name>A0ABT5WCM0_9GAMM</name>
<reference evidence="3" key="1">
    <citation type="submission" date="2023-01" db="EMBL/GenBank/DDBJ databases">
        <title>Psychroserpens sp. MSW6 and Marinomonas sp. RSW2, isolated from seawater.</title>
        <authorList>
            <person name="Kristyanto S."/>
            <person name="Jung J."/>
            <person name="Kim J.M."/>
            <person name="Jeon C.O."/>
        </authorList>
    </citation>
    <scope>NUCLEOTIDE SEQUENCE</scope>
    <source>
        <strain evidence="3">RSW2</strain>
    </source>
</reference>
<evidence type="ECO:0000313" key="4">
    <source>
        <dbReference type="Proteomes" id="UP001139522"/>
    </source>
</evidence>
<dbReference type="NCBIfam" id="TIGR01845">
    <property type="entry name" value="outer_NodT"/>
    <property type="match status" value="1"/>
</dbReference>
<feature type="chain" id="PRO_5044987508" evidence="2">
    <location>
        <begin position="20"/>
        <end position="459"/>
    </location>
</feature>
<dbReference type="Gene3D" id="1.20.1600.10">
    <property type="entry name" value="Outer membrane efflux proteins (OEP)"/>
    <property type="match status" value="1"/>
</dbReference>
<comment type="caution">
    <text evidence="3">The sequence shown here is derived from an EMBL/GenBank/DDBJ whole genome shotgun (WGS) entry which is preliminary data.</text>
</comment>
<dbReference type="SUPFAM" id="SSF56954">
    <property type="entry name" value="Outer membrane efflux proteins (OEP)"/>
    <property type="match status" value="1"/>
</dbReference>
<comment type="similarity">
    <text evidence="1 2">Belongs to the outer membrane factor (OMF) (TC 1.B.17) family.</text>
</comment>
<gene>
    <name evidence="3" type="ORF">M3I01_006465</name>
</gene>
<dbReference type="RefSeq" id="WP_255894916.1">
    <property type="nucleotide sequence ID" value="NZ_JAMZEG020000002.1"/>
</dbReference>